<organism evidence="1">
    <name type="scientific">Arundo donax</name>
    <name type="common">Giant reed</name>
    <name type="synonym">Donax arundinaceus</name>
    <dbReference type="NCBI Taxonomy" id="35708"/>
    <lineage>
        <taxon>Eukaryota</taxon>
        <taxon>Viridiplantae</taxon>
        <taxon>Streptophyta</taxon>
        <taxon>Embryophyta</taxon>
        <taxon>Tracheophyta</taxon>
        <taxon>Spermatophyta</taxon>
        <taxon>Magnoliopsida</taxon>
        <taxon>Liliopsida</taxon>
        <taxon>Poales</taxon>
        <taxon>Poaceae</taxon>
        <taxon>PACMAD clade</taxon>
        <taxon>Arundinoideae</taxon>
        <taxon>Arundineae</taxon>
        <taxon>Arundo</taxon>
    </lineage>
</organism>
<proteinExistence type="predicted"/>
<protein>
    <submittedName>
        <fullName evidence="1">Uncharacterized protein</fullName>
    </submittedName>
</protein>
<name>A0A0A9C9S7_ARUDO</name>
<dbReference type="EMBL" id="GBRH01227775">
    <property type="protein sequence ID" value="JAD70120.1"/>
    <property type="molecule type" value="Transcribed_RNA"/>
</dbReference>
<sequence>MAIVTAPGVSPAPPLQFLRWLSTRRCSPPPPFPLFASAPLLPFPAPHLTRAEECRSSRKGASSDMA</sequence>
<reference evidence="1" key="1">
    <citation type="submission" date="2014-09" db="EMBL/GenBank/DDBJ databases">
        <authorList>
            <person name="Magalhaes I.L.F."/>
            <person name="Oliveira U."/>
            <person name="Santos F.R."/>
            <person name="Vidigal T.H.D.A."/>
            <person name="Brescovit A.D."/>
            <person name="Santos A.J."/>
        </authorList>
    </citation>
    <scope>NUCLEOTIDE SEQUENCE</scope>
    <source>
        <tissue evidence="1">Shoot tissue taken approximately 20 cm above the soil surface</tissue>
    </source>
</reference>
<reference evidence="1" key="2">
    <citation type="journal article" date="2015" name="Data Brief">
        <title>Shoot transcriptome of the giant reed, Arundo donax.</title>
        <authorList>
            <person name="Barrero R.A."/>
            <person name="Guerrero F.D."/>
            <person name="Moolhuijzen P."/>
            <person name="Goolsby J.A."/>
            <person name="Tidwell J."/>
            <person name="Bellgard S.E."/>
            <person name="Bellgard M.I."/>
        </authorList>
    </citation>
    <scope>NUCLEOTIDE SEQUENCE</scope>
    <source>
        <tissue evidence="1">Shoot tissue taken approximately 20 cm above the soil surface</tissue>
    </source>
</reference>
<accession>A0A0A9C9S7</accession>
<evidence type="ECO:0000313" key="1">
    <source>
        <dbReference type="EMBL" id="JAD70120.1"/>
    </source>
</evidence>
<dbReference type="AlphaFoldDB" id="A0A0A9C9S7"/>